<dbReference type="Proteomes" id="UP001529423">
    <property type="component" value="Unassembled WGS sequence"/>
</dbReference>
<keyword evidence="5" id="KW-1185">Reference proteome</keyword>
<feature type="transmembrane region" description="Helical" evidence="2">
    <location>
        <begin position="156"/>
        <end position="178"/>
    </location>
</feature>
<protein>
    <submittedName>
        <fullName evidence="4">Helix-turn-helix transcriptional regulator</fullName>
    </submittedName>
</protein>
<feature type="transmembrane region" description="Helical" evidence="2">
    <location>
        <begin position="80"/>
        <end position="100"/>
    </location>
</feature>
<reference evidence="4 5" key="2">
    <citation type="submission" date="2023-06" db="EMBL/GenBank/DDBJ databases">
        <title>Identification and characterization of horizontal gene transfer across gut microbiota members of farm animals based on homology search.</title>
        <authorList>
            <person name="Schwarzerova J."/>
            <person name="Nykrynova M."/>
            <person name="Jureckova K."/>
            <person name="Cejkova D."/>
            <person name="Rychlik I."/>
        </authorList>
    </citation>
    <scope>NUCLEOTIDE SEQUENCE [LARGE SCALE GENOMIC DNA]</scope>
    <source>
        <strain evidence="4 5">105_WCHN</strain>
    </source>
</reference>
<dbReference type="Gene3D" id="1.10.260.40">
    <property type="entry name" value="lambda repressor-like DNA-binding domains"/>
    <property type="match status" value="1"/>
</dbReference>
<dbReference type="InterPro" id="IPR010982">
    <property type="entry name" value="Lambda_DNA-bd_dom_sf"/>
</dbReference>
<dbReference type="Pfam" id="PF01381">
    <property type="entry name" value="HTH_3"/>
    <property type="match status" value="1"/>
</dbReference>
<reference evidence="5" key="1">
    <citation type="submission" date="2023-06" db="EMBL/GenBank/DDBJ databases">
        <title>Identification and characterization of horizontal gene transfer across gut microbiota members of farm animals based on homology search.</title>
        <authorList>
            <person name="Zeman M."/>
            <person name="Kubasova T."/>
            <person name="Jahodarova E."/>
            <person name="Nykrynova M."/>
            <person name="Rychlik I."/>
        </authorList>
    </citation>
    <scope>NUCLEOTIDE SEQUENCE [LARGE SCALE GENOMIC DNA]</scope>
    <source>
        <strain evidence="5">105_WCHN</strain>
    </source>
</reference>
<dbReference type="CDD" id="cd00093">
    <property type="entry name" value="HTH_XRE"/>
    <property type="match status" value="1"/>
</dbReference>
<dbReference type="InterPro" id="IPR001387">
    <property type="entry name" value="Cro/C1-type_HTH"/>
</dbReference>
<dbReference type="RefSeq" id="WP_289560202.1">
    <property type="nucleotide sequence ID" value="NZ_JAUDEO010000025.1"/>
</dbReference>
<gene>
    <name evidence="4" type="ORF">QUW46_05375</name>
</gene>
<sequence length="208" mass="23587">MMNFSKQLREQRKQLGLTQAAVAEGLHVTRQTISNWEQGKNYPDLTMLVQLSTVYQISLDSLLKGDQRLKDSLERGRANHAFNVISGLVWIMYGLIQAVYNVTNIGDGVSGYLNMAITMVFFAAFTYSEYVAPFFLGISGKTYNRLGHRPDQRPSLLWKVWLATTLVLVVSGLIFSWVLVVRQYYWPLLLGAAGVNQILQKYMWKVAG</sequence>
<dbReference type="SMART" id="SM00530">
    <property type="entry name" value="HTH_XRE"/>
    <property type="match status" value="1"/>
</dbReference>
<feature type="domain" description="HTH cro/C1-type" evidence="3">
    <location>
        <begin position="8"/>
        <end position="62"/>
    </location>
</feature>
<reference evidence="4 5" key="3">
    <citation type="submission" date="2023-06" db="EMBL/GenBank/DDBJ databases">
        <authorList>
            <person name="Zeman M."/>
            <person name="Kubasova T."/>
            <person name="Jahodarova E."/>
            <person name="Nykrynova M."/>
            <person name="Rychlik I."/>
        </authorList>
    </citation>
    <scope>NUCLEOTIDE SEQUENCE [LARGE SCALE GENOMIC DNA]</scope>
    <source>
        <strain evidence="4 5">105_WCHN</strain>
    </source>
</reference>
<feature type="transmembrane region" description="Helical" evidence="2">
    <location>
        <begin position="112"/>
        <end position="136"/>
    </location>
</feature>
<accession>A0ABT7VPL1</accession>
<dbReference type="PROSITE" id="PS50943">
    <property type="entry name" value="HTH_CROC1"/>
    <property type="match status" value="1"/>
</dbReference>
<evidence type="ECO:0000256" key="1">
    <source>
        <dbReference type="ARBA" id="ARBA00023125"/>
    </source>
</evidence>
<evidence type="ECO:0000256" key="2">
    <source>
        <dbReference type="SAM" id="Phobius"/>
    </source>
</evidence>
<keyword evidence="1" id="KW-0238">DNA-binding</keyword>
<evidence type="ECO:0000313" key="4">
    <source>
        <dbReference type="EMBL" id="MDM8333999.1"/>
    </source>
</evidence>
<dbReference type="SUPFAM" id="SSF47413">
    <property type="entry name" value="lambda repressor-like DNA-binding domains"/>
    <property type="match status" value="1"/>
</dbReference>
<keyword evidence="2" id="KW-0812">Transmembrane</keyword>
<dbReference type="PANTHER" id="PTHR46558:SF15">
    <property type="entry name" value="HELIX-TURN-HELIX DOMAIN PROTEIN"/>
    <property type="match status" value="1"/>
</dbReference>
<evidence type="ECO:0000313" key="5">
    <source>
        <dbReference type="Proteomes" id="UP001529423"/>
    </source>
</evidence>
<proteinExistence type="predicted"/>
<keyword evidence="2" id="KW-1133">Transmembrane helix</keyword>
<keyword evidence="2" id="KW-0472">Membrane</keyword>
<dbReference type="EMBL" id="JAUDEO010000025">
    <property type="protein sequence ID" value="MDM8333999.1"/>
    <property type="molecule type" value="Genomic_DNA"/>
</dbReference>
<evidence type="ECO:0000259" key="3">
    <source>
        <dbReference type="PROSITE" id="PS50943"/>
    </source>
</evidence>
<organism evidence="4 5">
    <name type="scientific">Limosilactobacillus panis</name>
    <dbReference type="NCBI Taxonomy" id="47493"/>
    <lineage>
        <taxon>Bacteria</taxon>
        <taxon>Bacillati</taxon>
        <taxon>Bacillota</taxon>
        <taxon>Bacilli</taxon>
        <taxon>Lactobacillales</taxon>
        <taxon>Lactobacillaceae</taxon>
        <taxon>Limosilactobacillus</taxon>
    </lineage>
</organism>
<dbReference type="PANTHER" id="PTHR46558">
    <property type="entry name" value="TRACRIPTIONAL REGULATORY PROTEIN-RELATED-RELATED"/>
    <property type="match status" value="1"/>
</dbReference>
<comment type="caution">
    <text evidence="4">The sequence shown here is derived from an EMBL/GenBank/DDBJ whole genome shotgun (WGS) entry which is preliminary data.</text>
</comment>
<name>A0ABT7VPL1_9LACO</name>